<dbReference type="AlphaFoldDB" id="A0A0P0JB88"/>
<sequence>MSKTTTVVRLRQPNEIDDLLTGVLGAGVVVGHPRA</sequence>
<gene>
    <name evidence="1" type="ORF">BVIRIDIS_25740</name>
</gene>
<proteinExistence type="predicted"/>
<keyword evidence="2" id="KW-1185">Reference proteome</keyword>
<name>A0A0P0JB88_BLAVI</name>
<dbReference type="Proteomes" id="UP000065734">
    <property type="component" value="Chromosome I"/>
</dbReference>
<reference evidence="2" key="1">
    <citation type="journal article" date="2016" name="Genome Announc.">
        <title>Revised genome sequence of the purple photosynthetic bacterium Blastochloris viridis.</title>
        <authorList>
            <person name="Liu L.N."/>
            <person name="Faulkner M."/>
            <person name="Liu X."/>
            <person name="Huang F."/>
            <person name="Darby A.C."/>
            <person name="Hall N."/>
        </authorList>
    </citation>
    <scope>NUCLEOTIDE SEQUENCE [LARGE SCALE GENOMIC DNA]</scope>
    <source>
        <strain evidence="2">ATCC 19567 / DSM 133 / F</strain>
    </source>
</reference>
<organism evidence="1 2">
    <name type="scientific">Blastochloris viridis</name>
    <name type="common">Rhodopseudomonas viridis</name>
    <dbReference type="NCBI Taxonomy" id="1079"/>
    <lineage>
        <taxon>Bacteria</taxon>
        <taxon>Pseudomonadati</taxon>
        <taxon>Pseudomonadota</taxon>
        <taxon>Alphaproteobacteria</taxon>
        <taxon>Hyphomicrobiales</taxon>
        <taxon>Blastochloridaceae</taxon>
        <taxon>Blastochloris</taxon>
    </lineage>
</organism>
<evidence type="ECO:0000313" key="1">
    <source>
        <dbReference type="EMBL" id="CUU43551.1"/>
    </source>
</evidence>
<accession>A0A0P0JB88</accession>
<dbReference type="EMBL" id="LN907867">
    <property type="protein sequence ID" value="CUU43551.1"/>
    <property type="molecule type" value="Genomic_DNA"/>
</dbReference>
<evidence type="ECO:0000313" key="2">
    <source>
        <dbReference type="Proteomes" id="UP000065734"/>
    </source>
</evidence>
<dbReference type="KEGG" id="bvr:BVIR_3130"/>
<protein>
    <submittedName>
        <fullName evidence="1">Uncharacterized protein</fullName>
    </submittedName>
</protein>